<gene>
    <name evidence="2" type="ORF">A3G99_02100</name>
</gene>
<dbReference type="Proteomes" id="UP000176558">
    <property type="component" value="Unassembled WGS sequence"/>
</dbReference>
<sequence>MFFEQKSPGHRGTWYSQAPRAEALSTHLAFIASVTGQPDTASDRLGHLSGQPGQDSRAG</sequence>
<feature type="region of interest" description="Disordered" evidence="1">
    <location>
        <begin position="35"/>
        <end position="59"/>
    </location>
</feature>
<name>A0A1G2UT66_9BACT</name>
<evidence type="ECO:0000313" key="3">
    <source>
        <dbReference type="Proteomes" id="UP000176558"/>
    </source>
</evidence>
<protein>
    <submittedName>
        <fullName evidence="2">Uncharacterized protein</fullName>
    </submittedName>
</protein>
<dbReference type="AlphaFoldDB" id="A0A1G2UT66"/>
<organism evidence="2 3">
    <name type="scientific">Candidatus Zambryskibacteria bacterium RIFCSPLOWO2_12_FULL_39_23</name>
    <dbReference type="NCBI Taxonomy" id="1802776"/>
    <lineage>
        <taxon>Bacteria</taxon>
        <taxon>Candidatus Zambryskiibacteriota</taxon>
    </lineage>
</organism>
<reference evidence="2 3" key="1">
    <citation type="journal article" date="2016" name="Nat. Commun.">
        <title>Thousands of microbial genomes shed light on interconnected biogeochemical processes in an aquifer system.</title>
        <authorList>
            <person name="Anantharaman K."/>
            <person name="Brown C.T."/>
            <person name="Hug L.A."/>
            <person name="Sharon I."/>
            <person name="Castelle C.J."/>
            <person name="Probst A.J."/>
            <person name="Thomas B.C."/>
            <person name="Singh A."/>
            <person name="Wilkins M.J."/>
            <person name="Karaoz U."/>
            <person name="Brodie E.L."/>
            <person name="Williams K.H."/>
            <person name="Hubbard S.S."/>
            <person name="Banfield J.F."/>
        </authorList>
    </citation>
    <scope>NUCLEOTIDE SEQUENCE [LARGE SCALE GENOMIC DNA]</scope>
</reference>
<evidence type="ECO:0000313" key="2">
    <source>
        <dbReference type="EMBL" id="OHB12590.1"/>
    </source>
</evidence>
<proteinExistence type="predicted"/>
<dbReference type="EMBL" id="MHWT01000014">
    <property type="protein sequence ID" value="OHB12590.1"/>
    <property type="molecule type" value="Genomic_DNA"/>
</dbReference>
<evidence type="ECO:0000256" key="1">
    <source>
        <dbReference type="SAM" id="MobiDB-lite"/>
    </source>
</evidence>
<accession>A0A1G2UT66</accession>
<comment type="caution">
    <text evidence="2">The sequence shown here is derived from an EMBL/GenBank/DDBJ whole genome shotgun (WGS) entry which is preliminary data.</text>
</comment>